<dbReference type="OrthoDB" id="1934521at2759"/>
<proteinExistence type="predicted"/>
<protein>
    <submittedName>
        <fullName evidence="3">Uncharacterized protein</fullName>
    </submittedName>
</protein>
<evidence type="ECO:0000256" key="1">
    <source>
        <dbReference type="ARBA" id="ARBA00004430"/>
    </source>
</evidence>
<evidence type="ECO:0000313" key="3">
    <source>
        <dbReference type="EMBL" id="KAG2445806.1"/>
    </source>
</evidence>
<dbReference type="InterPro" id="IPR001611">
    <property type="entry name" value="Leu-rich_rpt"/>
</dbReference>
<dbReference type="Proteomes" id="UP000650467">
    <property type="component" value="Unassembled WGS sequence"/>
</dbReference>
<comment type="caution">
    <text evidence="3">The sequence shown here is derived from an EMBL/GenBank/DDBJ whole genome shotgun (WGS) entry which is preliminary data.</text>
</comment>
<evidence type="ECO:0000256" key="2">
    <source>
        <dbReference type="SAM" id="MobiDB-lite"/>
    </source>
</evidence>
<feature type="compositionally biased region" description="Polar residues" evidence="2">
    <location>
        <begin position="466"/>
        <end position="480"/>
    </location>
</feature>
<reference evidence="3" key="1">
    <citation type="journal article" date="2020" name="bioRxiv">
        <title>Comparative genomics of Chlamydomonas.</title>
        <authorList>
            <person name="Craig R.J."/>
            <person name="Hasan A.R."/>
            <person name="Ness R.W."/>
            <person name="Keightley P.D."/>
        </authorList>
    </citation>
    <scope>NUCLEOTIDE SEQUENCE</scope>
    <source>
        <strain evidence="3">SAG 7.73</strain>
    </source>
</reference>
<organism evidence="3 4">
    <name type="scientific">Chlamydomonas incerta</name>
    <dbReference type="NCBI Taxonomy" id="51695"/>
    <lineage>
        <taxon>Eukaryota</taxon>
        <taxon>Viridiplantae</taxon>
        <taxon>Chlorophyta</taxon>
        <taxon>core chlorophytes</taxon>
        <taxon>Chlorophyceae</taxon>
        <taxon>CS clade</taxon>
        <taxon>Chlamydomonadales</taxon>
        <taxon>Chlamydomonadaceae</taxon>
        <taxon>Chlamydomonas</taxon>
    </lineage>
</organism>
<evidence type="ECO:0000313" key="4">
    <source>
        <dbReference type="Proteomes" id="UP000650467"/>
    </source>
</evidence>
<dbReference type="Gene3D" id="3.80.10.10">
    <property type="entry name" value="Ribonuclease Inhibitor"/>
    <property type="match status" value="2"/>
</dbReference>
<accession>A0A836B2I8</accession>
<dbReference type="GO" id="GO:0005930">
    <property type="term" value="C:axoneme"/>
    <property type="evidence" value="ECO:0007669"/>
    <property type="project" value="UniProtKB-SubCell"/>
</dbReference>
<keyword evidence="4" id="KW-1185">Reference proteome</keyword>
<feature type="region of interest" description="Disordered" evidence="2">
    <location>
        <begin position="230"/>
        <end position="255"/>
    </location>
</feature>
<feature type="compositionally biased region" description="Low complexity" evidence="2">
    <location>
        <begin position="561"/>
        <end position="579"/>
    </location>
</feature>
<dbReference type="EMBL" id="JAEHOC010000001">
    <property type="protein sequence ID" value="KAG2445806.1"/>
    <property type="molecule type" value="Genomic_DNA"/>
</dbReference>
<dbReference type="InterPro" id="IPR032675">
    <property type="entry name" value="LRR_dom_sf"/>
</dbReference>
<feature type="compositionally biased region" description="Low complexity" evidence="2">
    <location>
        <begin position="234"/>
        <end position="255"/>
    </location>
</feature>
<feature type="region of interest" description="Disordered" evidence="2">
    <location>
        <begin position="346"/>
        <end position="384"/>
    </location>
</feature>
<dbReference type="Pfam" id="PF00560">
    <property type="entry name" value="LRR_1"/>
    <property type="match status" value="1"/>
</dbReference>
<feature type="region of interest" description="Disordered" evidence="2">
    <location>
        <begin position="535"/>
        <end position="585"/>
    </location>
</feature>
<feature type="compositionally biased region" description="Polar residues" evidence="2">
    <location>
        <begin position="539"/>
        <end position="552"/>
    </location>
</feature>
<dbReference type="AlphaFoldDB" id="A0A836B2I8"/>
<dbReference type="SUPFAM" id="SSF52058">
    <property type="entry name" value="L domain-like"/>
    <property type="match status" value="1"/>
</dbReference>
<dbReference type="PANTHER" id="PTHR48009">
    <property type="entry name" value="LEUCINE-RICH REPEAT (LRR) FAMILY PROTEIN"/>
    <property type="match status" value="1"/>
</dbReference>
<dbReference type="PANTHER" id="PTHR48009:SF4">
    <property type="entry name" value="LEUCINE-RICH REPEAT (LRR) FAMILY PROTEIN"/>
    <property type="match status" value="1"/>
</dbReference>
<gene>
    <name evidence="3" type="ORF">HXX76_000410</name>
</gene>
<feature type="region of interest" description="Disordered" evidence="2">
    <location>
        <begin position="447"/>
        <end position="498"/>
    </location>
</feature>
<dbReference type="InterPro" id="IPR053213">
    <property type="entry name" value="RLP29"/>
</dbReference>
<name>A0A836B2I8_CHLIN</name>
<sequence>MLLAGAANATANGAAGRNGTSSAAQETAALAAAINGTQLLRSCPWSQTGLSGALPPQLALLSGLGRLVLDGNSLTGTLPGGWSQLGALSHVSLRRNRLAGGLPAAWSALYALSYLDLSYNGLRGALPPMWGNGLRRIAQIHLDGNNLNGTLPQAWGYGSSAGNEPTAAGNGTGDSVSSLPGLVTLVSLHADSNSLSGPLPAAWSRLQQLQELSLKDNLLTGPVPHEWAEASGMSSLSTDSTSNTNSTNSTNSTSSASSAVFRLEADYTQLGAACPPPADSGSGAAVAAGAQLWIAAGAGSVGTLVLVGVIAAATSAVNRRRAAASSSAGASDAAAKHGSIAAAVATRRRASTGGGADGSRSPAMDGGPRAPAGSPRCASMTSPSGRVGSYSGIHGLVGGALGPVASPQSFLVAQRLRSAPSPSAMLAATHGSGAAASAARRLYGGSARSVASDGEDGGGRKARAHASQQQQYQPRLSNLAPNRVPGAPPAAQRGADDDGASLVAADKHLSPWHNSAVTRGGDGGVRTVAEDGLGLQFAPSPTRSMPQPRSPLNTPPHSPRAVPFNPSNASAAPLASPRPGQDALPEAQDRLDSFGWLWGGSAGADAGEAAACDEHPPARSGLLSTGVAAAITSFTRIVGGFVPRRSSTGSGVPAGSGRYPAGAVTGAVAKSSRLHQSVGGQAGGGAYGDADGGPDEDMAVAADLYQISQAQH</sequence>
<comment type="subcellular location">
    <subcellularLocation>
        <location evidence="1">Cytoplasm</location>
        <location evidence="1">Cytoskeleton</location>
        <location evidence="1">Cilium axoneme</location>
    </subcellularLocation>
</comment>